<dbReference type="Pfam" id="PF26594">
    <property type="entry name" value="KH_NusA_2nd"/>
    <property type="match status" value="1"/>
</dbReference>
<keyword evidence="3 7" id="KW-0889">Transcription antitermination</keyword>
<keyword evidence="5 7" id="KW-0805">Transcription regulation</keyword>
<dbReference type="PANTHER" id="PTHR22648">
    <property type="entry name" value="TRANSCRIPTION TERMINATION FACTOR NUSA"/>
    <property type="match status" value="1"/>
</dbReference>
<dbReference type="InterPro" id="IPR058582">
    <property type="entry name" value="KH_NusA_2nd"/>
</dbReference>
<evidence type="ECO:0000259" key="9">
    <source>
        <dbReference type="PROSITE" id="PS50126"/>
    </source>
</evidence>
<dbReference type="CDD" id="cd22529">
    <property type="entry name" value="KH-II_NusA_rpt2"/>
    <property type="match status" value="1"/>
</dbReference>
<dbReference type="Gene3D" id="2.40.50.140">
    <property type="entry name" value="Nucleic acid-binding proteins"/>
    <property type="match status" value="1"/>
</dbReference>
<evidence type="ECO:0000256" key="6">
    <source>
        <dbReference type="ARBA" id="ARBA00023163"/>
    </source>
</evidence>
<dbReference type="Gene3D" id="3.30.1480.10">
    <property type="entry name" value="NusA, N-terminal domain"/>
    <property type="match status" value="1"/>
</dbReference>
<proteinExistence type="inferred from homology"/>
<keyword evidence="2 7" id="KW-0963">Cytoplasm</keyword>
<dbReference type="InterPro" id="IPR030842">
    <property type="entry name" value="TF_NusA_bacterial"/>
</dbReference>
<dbReference type="Pfam" id="PF08529">
    <property type="entry name" value="NusA_N"/>
    <property type="match status" value="1"/>
</dbReference>
<dbReference type="SMART" id="SM00316">
    <property type="entry name" value="S1"/>
    <property type="match status" value="1"/>
</dbReference>
<dbReference type="SUPFAM" id="SSF69705">
    <property type="entry name" value="Transcription factor NusA, N-terminal domain"/>
    <property type="match status" value="1"/>
</dbReference>
<dbReference type="InterPro" id="IPR015946">
    <property type="entry name" value="KH_dom-like_a/b"/>
</dbReference>
<reference evidence="10 11" key="1">
    <citation type="submission" date="2021-03" db="EMBL/GenBank/DDBJ databases">
        <title>Genomic and phenotypic characterization of Chloracidobacterium isolates provides evidence for multiple species.</title>
        <authorList>
            <person name="Saini M.K."/>
            <person name="Costas A.M.G."/>
            <person name="Tank M."/>
            <person name="Bryant D.A."/>
        </authorList>
    </citation>
    <scope>NUCLEOTIDE SEQUENCE [LARGE SCALE GENOMIC DNA]</scope>
    <source>
        <strain evidence="10 11">BV2-C</strain>
    </source>
</reference>
<evidence type="ECO:0000313" key="10">
    <source>
        <dbReference type="EMBL" id="QUW01995.1"/>
    </source>
</evidence>
<dbReference type="InterPro" id="IPR025249">
    <property type="entry name" value="TF_NusA_KH_1st"/>
</dbReference>
<evidence type="ECO:0000256" key="5">
    <source>
        <dbReference type="ARBA" id="ARBA00023015"/>
    </source>
</evidence>
<dbReference type="PANTHER" id="PTHR22648:SF0">
    <property type="entry name" value="TRANSCRIPTION TERMINATION_ANTITERMINATION PROTEIN NUSA"/>
    <property type="match status" value="1"/>
</dbReference>
<dbReference type="Gene3D" id="3.30.300.20">
    <property type="match status" value="2"/>
</dbReference>
<dbReference type="InterPro" id="IPR036555">
    <property type="entry name" value="NusA_N_sf"/>
</dbReference>
<protein>
    <recommendedName>
        <fullName evidence="7">Transcription termination/antitermination protein NusA</fullName>
    </recommendedName>
</protein>
<dbReference type="SMART" id="SM00322">
    <property type="entry name" value="KH"/>
    <property type="match status" value="2"/>
</dbReference>
<comment type="function">
    <text evidence="7">Participates in both transcription termination and antitermination.</text>
</comment>
<dbReference type="InterPro" id="IPR013735">
    <property type="entry name" value="TF_NusA_N"/>
</dbReference>
<dbReference type="NCBIfam" id="TIGR01953">
    <property type="entry name" value="NusA"/>
    <property type="match status" value="1"/>
</dbReference>
<dbReference type="InterPro" id="IPR012340">
    <property type="entry name" value="NA-bd_OB-fold"/>
</dbReference>
<accession>A0ABX8BAB0</accession>
<dbReference type="InterPro" id="IPR010213">
    <property type="entry name" value="TF_NusA"/>
</dbReference>
<evidence type="ECO:0000256" key="3">
    <source>
        <dbReference type="ARBA" id="ARBA00022814"/>
    </source>
</evidence>
<dbReference type="HAMAP" id="MF_00945_B">
    <property type="entry name" value="NusA_B"/>
    <property type="match status" value="1"/>
</dbReference>
<feature type="region of interest" description="Disordered" evidence="8">
    <location>
        <begin position="495"/>
        <end position="519"/>
    </location>
</feature>
<dbReference type="CDD" id="cd02134">
    <property type="entry name" value="KH-II_NusA_rpt1"/>
    <property type="match status" value="1"/>
</dbReference>
<evidence type="ECO:0000256" key="1">
    <source>
        <dbReference type="ARBA" id="ARBA00022472"/>
    </source>
</evidence>
<dbReference type="InterPro" id="IPR009019">
    <property type="entry name" value="KH_sf_prok-type"/>
</dbReference>
<evidence type="ECO:0000256" key="2">
    <source>
        <dbReference type="ARBA" id="ARBA00022490"/>
    </source>
</evidence>
<dbReference type="InterPro" id="IPR004087">
    <property type="entry name" value="KH_dom"/>
</dbReference>
<comment type="subunit">
    <text evidence="7">Monomer. Binds directly to the core enzyme of the DNA-dependent RNA polymerase and to nascent RNA.</text>
</comment>
<dbReference type="PROSITE" id="PS50084">
    <property type="entry name" value="KH_TYPE_1"/>
    <property type="match status" value="1"/>
</dbReference>
<dbReference type="Gene3D" id="1.10.150.20">
    <property type="entry name" value="5' to 3' exonuclease, C-terminal subdomain"/>
    <property type="match status" value="1"/>
</dbReference>
<evidence type="ECO:0000256" key="7">
    <source>
        <dbReference type="HAMAP-Rule" id="MF_00945"/>
    </source>
</evidence>
<name>A0ABX8BAB0_9BACT</name>
<feature type="region of interest" description="Disordered" evidence="8">
    <location>
        <begin position="454"/>
        <end position="483"/>
    </location>
</feature>
<dbReference type="SUPFAM" id="SSF50249">
    <property type="entry name" value="Nucleic acid-binding proteins"/>
    <property type="match status" value="1"/>
</dbReference>
<keyword evidence="4 7" id="KW-0694">RNA-binding</keyword>
<dbReference type="SUPFAM" id="SSF54814">
    <property type="entry name" value="Prokaryotic type KH domain (KH-domain type II)"/>
    <property type="match status" value="2"/>
</dbReference>
<dbReference type="SUPFAM" id="SSF47794">
    <property type="entry name" value="Rad51 N-terminal domain-like"/>
    <property type="match status" value="1"/>
</dbReference>
<keyword evidence="1 7" id="KW-0806">Transcription termination</keyword>
<organism evidence="10 11">
    <name type="scientific">Chloracidobacterium validum</name>
    <dbReference type="NCBI Taxonomy" id="2821543"/>
    <lineage>
        <taxon>Bacteria</taxon>
        <taxon>Pseudomonadati</taxon>
        <taxon>Acidobacteriota</taxon>
        <taxon>Terriglobia</taxon>
        <taxon>Terriglobales</taxon>
        <taxon>Acidobacteriaceae</taxon>
        <taxon>Chloracidobacterium</taxon>
    </lineage>
</organism>
<feature type="domain" description="S1 motif" evidence="9">
    <location>
        <begin position="136"/>
        <end position="200"/>
    </location>
</feature>
<gene>
    <name evidence="7 10" type="primary">nusA</name>
    <name evidence="10" type="ORF">J8C06_06355</name>
</gene>
<comment type="subcellular location">
    <subcellularLocation>
        <location evidence="7">Cytoplasm</location>
    </subcellularLocation>
</comment>
<evidence type="ECO:0000313" key="11">
    <source>
        <dbReference type="Proteomes" id="UP000676506"/>
    </source>
</evidence>
<dbReference type="PROSITE" id="PS50126">
    <property type="entry name" value="S1"/>
    <property type="match status" value="1"/>
</dbReference>
<dbReference type="Pfam" id="PF13184">
    <property type="entry name" value="KH_NusA_1st"/>
    <property type="match status" value="1"/>
</dbReference>
<dbReference type="Proteomes" id="UP000676506">
    <property type="component" value="Chromosome 1"/>
</dbReference>
<evidence type="ECO:0000256" key="4">
    <source>
        <dbReference type="ARBA" id="ARBA00022884"/>
    </source>
</evidence>
<dbReference type="InterPro" id="IPR003029">
    <property type="entry name" value="S1_domain"/>
</dbReference>
<dbReference type="Pfam" id="PF14520">
    <property type="entry name" value="HHH_5"/>
    <property type="match status" value="1"/>
</dbReference>
<keyword evidence="11" id="KW-1185">Reference proteome</keyword>
<dbReference type="Pfam" id="PF00575">
    <property type="entry name" value="S1"/>
    <property type="match status" value="1"/>
</dbReference>
<evidence type="ECO:0000256" key="8">
    <source>
        <dbReference type="SAM" id="MobiDB-lite"/>
    </source>
</evidence>
<dbReference type="InterPro" id="IPR010995">
    <property type="entry name" value="DNA_repair_Rad51/TF_NusA_a-hlx"/>
</dbReference>
<feature type="compositionally biased region" description="Polar residues" evidence="8">
    <location>
        <begin position="473"/>
        <end position="483"/>
    </location>
</feature>
<sequence length="519" mass="56221">MSLLSEQIQSISRDKNIDPRIIIEALQDAVTAAARRHFKSNENLIAIYSEESHRMELYAAKRVTDVVVSPETEVSLEEALQADETAEVGDVLYEPRQDRFEELGRIAAQTAKQIIVQKVREAERENIYNEYIGRVNEIVHGVVKRFERGNIILDIGRIEVLLPRSEQSPAESFSQNDRVRVVISQVTKDAKGPQVHVSRTSPELLKRLFEMEVPEIYDGTVSIKAAAREPGERAKVGVASNDPDVDPVGACVGMKGSRVQAVIRELRGEKIDIIPWSEDPVVFAANALSPAKVSRVQITDFTNQRLEVIVEESQLSLAIGKRGQNVRLASKLVGWNIDIRSDAEMKREVASQFQSLLSRPDVPLTDLDVINPAYAQYLSKAGIATIEELAQANVNDVASILDVSFDEAVAIIEQAGRLLPAAATTDAATAHAADETAADETRADETTDAALGAAATPEAQSPEHASAADTATPEASVNETASDQIMSAQIMVDEAASATPVSAPDALVATDDLTSATQS</sequence>
<dbReference type="CDD" id="cd04455">
    <property type="entry name" value="S1_NusA"/>
    <property type="match status" value="1"/>
</dbReference>
<dbReference type="EMBL" id="CP072648">
    <property type="protein sequence ID" value="QUW01995.1"/>
    <property type="molecule type" value="Genomic_DNA"/>
</dbReference>
<dbReference type="RefSeq" id="WP_211427886.1">
    <property type="nucleotide sequence ID" value="NZ_CP072648.1"/>
</dbReference>
<comment type="similarity">
    <text evidence="7">Belongs to the NusA family.</text>
</comment>
<keyword evidence="6 7" id="KW-0804">Transcription</keyword>